<feature type="domain" description="AIG1-type G" evidence="5">
    <location>
        <begin position="16"/>
        <end position="209"/>
    </location>
</feature>
<proteinExistence type="inferred from homology"/>
<evidence type="ECO:0000256" key="4">
    <source>
        <dbReference type="SAM" id="Phobius"/>
    </source>
</evidence>
<dbReference type="GO" id="GO:0005525">
    <property type="term" value="F:GTP binding"/>
    <property type="evidence" value="ECO:0007669"/>
    <property type="project" value="UniProtKB-KW"/>
</dbReference>
<evidence type="ECO:0000256" key="2">
    <source>
        <dbReference type="ARBA" id="ARBA00022741"/>
    </source>
</evidence>
<keyword evidence="7" id="KW-1185">Reference proteome</keyword>
<accession>A0A7J6AB64</accession>
<dbReference type="InterPro" id="IPR006703">
    <property type="entry name" value="G_AIG1"/>
</dbReference>
<evidence type="ECO:0000256" key="1">
    <source>
        <dbReference type="ARBA" id="ARBA00008535"/>
    </source>
</evidence>
<feature type="transmembrane region" description="Helical" evidence="4">
    <location>
        <begin position="320"/>
        <end position="342"/>
    </location>
</feature>
<feature type="transmembrane region" description="Helical" evidence="4">
    <location>
        <begin position="294"/>
        <end position="314"/>
    </location>
</feature>
<dbReference type="AlphaFoldDB" id="A0A7J6AB64"/>
<evidence type="ECO:0000256" key="3">
    <source>
        <dbReference type="ARBA" id="ARBA00023134"/>
    </source>
</evidence>
<keyword evidence="4" id="KW-1133">Transmembrane helix</keyword>
<comment type="similarity">
    <text evidence="1">Belongs to the TRAFAC class TrmE-Era-EngA-EngB-Septin-like GTPase superfamily. AIG1/Toc34/Toc159-like paraseptin GTPase family. IAN subfamily.</text>
</comment>
<name>A0A7J6AB64_AMEME</name>
<protein>
    <recommendedName>
        <fullName evidence="5">AIG1-type G domain-containing protein</fullName>
    </recommendedName>
</protein>
<dbReference type="PROSITE" id="PS51720">
    <property type="entry name" value="G_AIG1"/>
    <property type="match status" value="1"/>
</dbReference>
<dbReference type="InterPro" id="IPR045058">
    <property type="entry name" value="GIMA/IAN/Toc"/>
</dbReference>
<dbReference type="Gene3D" id="3.40.50.300">
    <property type="entry name" value="P-loop containing nucleotide triphosphate hydrolases"/>
    <property type="match status" value="1"/>
</dbReference>
<evidence type="ECO:0000259" key="5">
    <source>
        <dbReference type="PROSITE" id="PS51720"/>
    </source>
</evidence>
<keyword evidence="3" id="KW-0342">GTP-binding</keyword>
<evidence type="ECO:0000313" key="6">
    <source>
        <dbReference type="EMBL" id="KAF4080112.1"/>
    </source>
</evidence>
<keyword evidence="2" id="KW-0547">Nucleotide-binding</keyword>
<reference evidence="6 7" key="1">
    <citation type="submission" date="2020-02" db="EMBL/GenBank/DDBJ databases">
        <title>A chromosome-scale genome assembly of the black bullhead catfish (Ameiurus melas).</title>
        <authorList>
            <person name="Wen M."/>
            <person name="Zham M."/>
            <person name="Cabau C."/>
            <person name="Klopp C."/>
            <person name="Donnadieu C."/>
            <person name="Roques C."/>
            <person name="Bouchez O."/>
            <person name="Lampietro C."/>
            <person name="Jouanno E."/>
            <person name="Herpin A."/>
            <person name="Louis A."/>
            <person name="Berthelot C."/>
            <person name="Parey E."/>
            <person name="Roest-Crollius H."/>
            <person name="Braasch I."/>
            <person name="Postlethwait J."/>
            <person name="Robinson-Rechavi M."/>
            <person name="Echchiki A."/>
            <person name="Begum T."/>
            <person name="Montfort J."/>
            <person name="Schartl M."/>
            <person name="Bobe J."/>
            <person name="Guiguen Y."/>
        </authorList>
    </citation>
    <scope>NUCLEOTIDE SEQUENCE [LARGE SCALE GENOMIC DNA]</scope>
    <source>
        <strain evidence="6">M_S1</strain>
        <tissue evidence="6">Blood</tissue>
    </source>
</reference>
<keyword evidence="4" id="KW-0812">Transmembrane</keyword>
<dbReference type="PANTHER" id="PTHR10903:SF107">
    <property type="entry name" value="GTPASE IMAP FAMILY MEMBER 4-LIKE-RELATED"/>
    <property type="match status" value="1"/>
</dbReference>
<sequence length="364" mass="40474">MASGFSPTSPGGPSTLSDRRIVLLGKAGAGKNKVARVILGDIKLNEKSEECFLYEGEQAGRRTCIVNTPGWDRVSTECTTTKIKNEITRSVTLCAPGPHALILVFPVNTGDVPSVNEFKSASHHMELLSERVWNHTILLFLCDGDVEGSTITEHIHKAEKLLEKCRGRHYVMRHSESETQVHGLLNEIDSMVQENLGDFFLPQVYYEVIQSKLTQDVIELKKQYEDREEKLKAGYKKRFIVYQKQVEEETSLKQRRGSIQGTRPSFNEDENHPVDIDAIKSKYRDELQALAKHYFKPMCLLVLAVIGALIGSVVGSNYGVVGAGVGIVIGIIVTVPLALWLINAASIARESSTLLEEKKSEHTD</sequence>
<dbReference type="PANTHER" id="PTHR10903">
    <property type="entry name" value="GTPASE, IMAP FAMILY MEMBER-RELATED"/>
    <property type="match status" value="1"/>
</dbReference>
<keyword evidence="4" id="KW-0472">Membrane</keyword>
<evidence type="ECO:0000313" key="7">
    <source>
        <dbReference type="Proteomes" id="UP000593565"/>
    </source>
</evidence>
<dbReference type="Proteomes" id="UP000593565">
    <property type="component" value="Unassembled WGS sequence"/>
</dbReference>
<organism evidence="6 7">
    <name type="scientific">Ameiurus melas</name>
    <name type="common">Black bullhead</name>
    <name type="synonym">Silurus melas</name>
    <dbReference type="NCBI Taxonomy" id="219545"/>
    <lineage>
        <taxon>Eukaryota</taxon>
        <taxon>Metazoa</taxon>
        <taxon>Chordata</taxon>
        <taxon>Craniata</taxon>
        <taxon>Vertebrata</taxon>
        <taxon>Euteleostomi</taxon>
        <taxon>Actinopterygii</taxon>
        <taxon>Neopterygii</taxon>
        <taxon>Teleostei</taxon>
        <taxon>Ostariophysi</taxon>
        <taxon>Siluriformes</taxon>
        <taxon>Ictaluridae</taxon>
        <taxon>Ameiurus</taxon>
    </lineage>
</organism>
<dbReference type="EMBL" id="JAAGNN010000014">
    <property type="protein sequence ID" value="KAF4080112.1"/>
    <property type="molecule type" value="Genomic_DNA"/>
</dbReference>
<dbReference type="SUPFAM" id="SSF52540">
    <property type="entry name" value="P-loop containing nucleoside triphosphate hydrolases"/>
    <property type="match status" value="1"/>
</dbReference>
<comment type="caution">
    <text evidence="6">The sequence shown here is derived from an EMBL/GenBank/DDBJ whole genome shotgun (WGS) entry which is preliminary data.</text>
</comment>
<gene>
    <name evidence="6" type="ORF">AMELA_G00166730</name>
</gene>
<dbReference type="Pfam" id="PF04548">
    <property type="entry name" value="AIG1"/>
    <property type="match status" value="1"/>
</dbReference>
<dbReference type="InterPro" id="IPR027417">
    <property type="entry name" value="P-loop_NTPase"/>
</dbReference>